<feature type="active site" description="Charge relay system" evidence="12 13">
    <location>
        <position position="210"/>
    </location>
</feature>
<accession>A0A914APN9</accession>
<dbReference type="AlphaFoldDB" id="A0A914APN9"/>
<dbReference type="InterPro" id="IPR000209">
    <property type="entry name" value="Peptidase_S8/S53_dom"/>
</dbReference>
<dbReference type="InterPro" id="IPR008979">
    <property type="entry name" value="Galactose-bd-like_sf"/>
</dbReference>
<feature type="compositionally biased region" description="Basic and acidic residues" evidence="15">
    <location>
        <begin position="738"/>
        <end position="747"/>
    </location>
</feature>
<feature type="region of interest" description="Disordered" evidence="15">
    <location>
        <begin position="772"/>
        <end position="842"/>
    </location>
</feature>
<dbReference type="InterPro" id="IPR023827">
    <property type="entry name" value="Peptidase_S8_Asp-AS"/>
</dbReference>
<dbReference type="PANTHER" id="PTHR42884">
    <property type="entry name" value="PROPROTEIN CONVERTASE SUBTILISIN/KEXIN-RELATED"/>
    <property type="match status" value="1"/>
</dbReference>
<dbReference type="Pfam" id="PF16470">
    <property type="entry name" value="S8_pro-domain"/>
    <property type="match status" value="1"/>
</dbReference>
<dbReference type="PROSITE" id="PS00137">
    <property type="entry name" value="SUBTILASE_HIS"/>
    <property type="match status" value="1"/>
</dbReference>
<evidence type="ECO:0000256" key="2">
    <source>
        <dbReference type="ARBA" id="ARBA00022670"/>
    </source>
</evidence>
<protein>
    <recommendedName>
        <fullName evidence="16">P/Homo B domain-containing protein</fullName>
    </recommendedName>
</protein>
<keyword evidence="10" id="KW-0865">Zymogen</keyword>
<dbReference type="PRINTS" id="PR00723">
    <property type="entry name" value="SUBTILISIN"/>
</dbReference>
<evidence type="ECO:0000256" key="15">
    <source>
        <dbReference type="SAM" id="MobiDB-lite"/>
    </source>
</evidence>
<evidence type="ECO:0000256" key="5">
    <source>
        <dbReference type="ARBA" id="ARBA00022729"/>
    </source>
</evidence>
<feature type="active site" description="Charge relay system" evidence="12 13">
    <location>
        <position position="431"/>
    </location>
</feature>
<feature type="compositionally biased region" description="Basic and acidic residues" evidence="15">
    <location>
        <begin position="817"/>
        <end position="827"/>
    </location>
</feature>
<keyword evidence="5" id="KW-0732">Signal</keyword>
<evidence type="ECO:0000256" key="8">
    <source>
        <dbReference type="ARBA" id="ARBA00022989"/>
    </source>
</evidence>
<dbReference type="SUPFAM" id="SSF49785">
    <property type="entry name" value="Galactose-binding domain-like"/>
    <property type="match status" value="1"/>
</dbReference>
<dbReference type="Gene3D" id="3.40.50.200">
    <property type="entry name" value="Peptidase S8/S53 domain"/>
    <property type="match status" value="1"/>
</dbReference>
<keyword evidence="8" id="KW-1133">Transmembrane helix</keyword>
<evidence type="ECO:0000256" key="11">
    <source>
        <dbReference type="ARBA" id="ARBA00023180"/>
    </source>
</evidence>
<dbReference type="GO" id="GO:0016485">
    <property type="term" value="P:protein processing"/>
    <property type="evidence" value="ECO:0007669"/>
    <property type="project" value="TreeGrafter"/>
</dbReference>
<evidence type="ECO:0000256" key="6">
    <source>
        <dbReference type="ARBA" id="ARBA00022801"/>
    </source>
</evidence>
<dbReference type="Proteomes" id="UP000887568">
    <property type="component" value="Unplaced"/>
</dbReference>
<dbReference type="OrthoDB" id="300641at2759"/>
<dbReference type="EnsemblMetazoa" id="XM_038209481.1">
    <property type="protein sequence ID" value="XP_038065409.1"/>
    <property type="gene ID" value="LOC119735674"/>
</dbReference>
<evidence type="ECO:0000313" key="18">
    <source>
        <dbReference type="Proteomes" id="UP000887568"/>
    </source>
</evidence>
<proteinExistence type="inferred from homology"/>
<dbReference type="PROSITE" id="PS00138">
    <property type="entry name" value="SUBTILASE_SER"/>
    <property type="match status" value="1"/>
</dbReference>
<evidence type="ECO:0000256" key="13">
    <source>
        <dbReference type="PROSITE-ProRule" id="PRU01240"/>
    </source>
</evidence>
<evidence type="ECO:0000256" key="9">
    <source>
        <dbReference type="ARBA" id="ARBA00023136"/>
    </source>
</evidence>
<dbReference type="InterPro" id="IPR036852">
    <property type="entry name" value="Peptidase_S8/S53_dom_sf"/>
</dbReference>
<dbReference type="PANTHER" id="PTHR42884:SF28">
    <property type="entry name" value="PROPROTEIN CONVERTASE SUBTILISIN_KEXIN TYPE 7"/>
    <property type="match status" value="1"/>
</dbReference>
<dbReference type="InterPro" id="IPR034182">
    <property type="entry name" value="Kexin/furin"/>
</dbReference>
<evidence type="ECO:0000256" key="4">
    <source>
        <dbReference type="ARBA" id="ARBA00022692"/>
    </source>
</evidence>
<dbReference type="PROSITE" id="PS00136">
    <property type="entry name" value="SUBTILASE_ASP"/>
    <property type="match status" value="1"/>
</dbReference>
<feature type="compositionally biased region" description="Basic and acidic residues" evidence="15">
    <location>
        <begin position="796"/>
        <end position="810"/>
    </location>
</feature>
<dbReference type="InterPro" id="IPR015500">
    <property type="entry name" value="Peptidase_S8_subtilisin-rel"/>
</dbReference>
<dbReference type="InterPro" id="IPR038466">
    <property type="entry name" value="S8_pro-domain_sf"/>
</dbReference>
<dbReference type="SUPFAM" id="SSF54897">
    <property type="entry name" value="Protease propeptides/inhibitors"/>
    <property type="match status" value="1"/>
</dbReference>
<dbReference type="PROSITE" id="PS51892">
    <property type="entry name" value="SUBTILASE"/>
    <property type="match status" value="1"/>
</dbReference>
<dbReference type="InterPro" id="IPR032815">
    <property type="entry name" value="S8_pro-domain"/>
</dbReference>
<organism evidence="17 18">
    <name type="scientific">Patiria miniata</name>
    <name type="common">Bat star</name>
    <name type="synonym">Asterina miniata</name>
    <dbReference type="NCBI Taxonomy" id="46514"/>
    <lineage>
        <taxon>Eukaryota</taxon>
        <taxon>Metazoa</taxon>
        <taxon>Echinodermata</taxon>
        <taxon>Eleutherozoa</taxon>
        <taxon>Asterozoa</taxon>
        <taxon>Asteroidea</taxon>
        <taxon>Valvatacea</taxon>
        <taxon>Valvatida</taxon>
        <taxon>Asterinidae</taxon>
        <taxon>Patiria</taxon>
    </lineage>
</organism>
<evidence type="ECO:0000313" key="17">
    <source>
        <dbReference type="EnsemblMetazoa" id="XP_038065409.1"/>
    </source>
</evidence>
<feature type="domain" description="P/Homo B" evidence="16">
    <location>
        <begin position="506"/>
        <end position="647"/>
    </location>
</feature>
<dbReference type="Gene3D" id="2.60.120.260">
    <property type="entry name" value="Galactose-binding domain-like"/>
    <property type="match status" value="1"/>
</dbReference>
<keyword evidence="4" id="KW-0812">Transmembrane</keyword>
<feature type="region of interest" description="Disordered" evidence="15">
    <location>
        <begin position="1038"/>
        <end position="1086"/>
    </location>
</feature>
<dbReference type="Pfam" id="PF00082">
    <property type="entry name" value="Peptidase_S8"/>
    <property type="match status" value="1"/>
</dbReference>
<evidence type="ECO:0000259" key="16">
    <source>
        <dbReference type="PROSITE" id="PS51829"/>
    </source>
</evidence>
<evidence type="ECO:0000256" key="3">
    <source>
        <dbReference type="ARBA" id="ARBA00022685"/>
    </source>
</evidence>
<dbReference type="GO" id="GO:0005802">
    <property type="term" value="C:trans-Golgi network"/>
    <property type="evidence" value="ECO:0007669"/>
    <property type="project" value="TreeGrafter"/>
</dbReference>
<dbReference type="Gene3D" id="3.30.70.850">
    <property type="entry name" value="Peptidase S8, pro-domain"/>
    <property type="match status" value="1"/>
</dbReference>
<keyword evidence="7 13" id="KW-0720">Serine protease</keyword>
<feature type="region of interest" description="Disordered" evidence="15">
    <location>
        <begin position="721"/>
        <end position="747"/>
    </location>
</feature>
<dbReference type="FunFam" id="3.40.50.200:FF:000005">
    <property type="entry name" value="Proprotein convertase subtilisin/kexin type 7"/>
    <property type="match status" value="1"/>
</dbReference>
<dbReference type="InterPro" id="IPR022398">
    <property type="entry name" value="Peptidase_S8_His-AS"/>
</dbReference>
<dbReference type="FunFam" id="2.60.120.260:FF:000026">
    <property type="entry name" value="proprotein convertase subtilisin/kexin type 7"/>
    <property type="match status" value="1"/>
</dbReference>
<evidence type="ECO:0000256" key="1">
    <source>
        <dbReference type="ARBA" id="ARBA00004370"/>
    </source>
</evidence>
<dbReference type="PROSITE" id="PS51829">
    <property type="entry name" value="P_HOMO_B"/>
    <property type="match status" value="1"/>
</dbReference>
<dbReference type="RefSeq" id="XP_038065409.1">
    <property type="nucleotide sequence ID" value="XM_038209481.1"/>
</dbReference>
<feature type="compositionally biased region" description="Basic and acidic residues" evidence="15">
    <location>
        <begin position="721"/>
        <end position="731"/>
    </location>
</feature>
<dbReference type="OMA" id="TVQRTDY"/>
<comment type="similarity">
    <text evidence="13 14">Belongs to the peptidase S8 family.</text>
</comment>
<sequence>MLMDRCPLTSGGQEVMPRHFHLPVLIAFWVMYPRPLRAMYIHRQEYATNADDEAQSSPAAADMRSTLSWAVKFRTASHRKTVQRTDYDEIANRIAKEVDLLNHGQVGELLNHYLFVHASYNATLNGTDDQTELRRIQGETETKLREHPDVQWFHQQRIRRRTKRSLQFQDPSYSTQWHLHNHASPGMDINVTEVWNHNITGTGVVVAVIDDGLEWRNEDILANYNAKGSWDLNNNDPDPMPEVHKDDGKSLNRHGTRCAGEIAAVANDKCAVGVAFNAQISGIRLLDGPMTDSLEATAFNKNMHINDIYSCSWGPDDDGKTVDGPHPLAQAALKHGVTAGRRGLGSIFVVASGNGGRNEDNCNYDGYANSMYTVTIGAVDESGQMPYYAEQCASMLAVTFSSGAANKRNIVTTDWTLAKGTGCTSSHTGTSAAAPLAAGMIALMLQAKPCLTWRDIQHIIIYTAVKIDQKNAVWITNAGGFHHSHKHGFGLMSAWRLVNAAKAWHTVPWLTSVEGLVMTENAPILAGKTLMVTQKVSNITAERNELRSLEHVLVTVSLSHDKRGLLEVHLICPSGTESVIGARRKKDESSEGLKSWTFSTVRCWGENPVGEWKLVIMDNHPGNFNSVEVRKGQLQSWKLTLYGSNMNRGEIEKRKILVSEAMSGIFLDANLSEPCSYYWNTGYEDESLLSSRVMEVLLYMSGVFTLMAIYYTLEQAFCNGEDKDKDKKEGGGGDSEDLERGPRGEERTGLLEEYQLDTLGRACVYQGSYPGHGRNLTERQSAGDDDEVLGGRGKANLRDGDVHVRDEEALRANGSDGRPRQIHREIGDGESDQGTPHACKNEQRERVPQMTCCSCEVPPEVHPAVSQTRNPNVTWNNESQSECIRTHCPKCRKSQVQYNGAPSRNRHSLLGNSRAKPNKEVPCQHAFPFAKRREVQAQPVAGERRSSPATGNVSRDSLLVGLNGRQSSLVGSDSDKPSSPKTSTCGRFSESGARNSSTRRPGSEAVQPSLESSCLLDDAPDHPFTQPIPSGLLLSAASGVNNPGSRRNLIGPPVCNRGDSLPQNEQQTPGTSGEKQTCRDLTAVLP</sequence>
<reference evidence="17" key="1">
    <citation type="submission" date="2022-11" db="UniProtKB">
        <authorList>
            <consortium name="EnsemblMetazoa"/>
        </authorList>
    </citation>
    <scope>IDENTIFICATION</scope>
</reference>
<feature type="compositionally biased region" description="Polar residues" evidence="15">
    <location>
        <begin position="1061"/>
        <end position="1075"/>
    </location>
</feature>
<feature type="region of interest" description="Disordered" evidence="15">
    <location>
        <begin position="895"/>
        <end position="920"/>
    </location>
</feature>
<keyword evidence="11" id="KW-0325">Glycoprotein</keyword>
<evidence type="ECO:0000256" key="10">
    <source>
        <dbReference type="ARBA" id="ARBA00023145"/>
    </source>
</evidence>
<dbReference type="Pfam" id="PF01483">
    <property type="entry name" value="P_proprotein"/>
    <property type="match status" value="1"/>
</dbReference>
<name>A0A914APN9_PATMI</name>
<keyword evidence="2 13" id="KW-0645">Protease</keyword>
<keyword evidence="18" id="KW-1185">Reference proteome</keyword>
<evidence type="ECO:0000256" key="7">
    <source>
        <dbReference type="ARBA" id="ARBA00022825"/>
    </source>
</evidence>
<feature type="active site" description="Charge relay system" evidence="12 13">
    <location>
        <position position="254"/>
    </location>
</feature>
<dbReference type="GO" id="GO:0004252">
    <property type="term" value="F:serine-type endopeptidase activity"/>
    <property type="evidence" value="ECO:0007669"/>
    <property type="project" value="UniProtKB-UniRule"/>
</dbReference>
<feature type="region of interest" description="Disordered" evidence="15">
    <location>
        <begin position="932"/>
        <end position="1023"/>
    </location>
</feature>
<evidence type="ECO:0000256" key="12">
    <source>
        <dbReference type="PIRSR" id="PIRSR615500-1"/>
    </source>
</evidence>
<keyword evidence="6 13" id="KW-0378">Hydrolase</keyword>
<dbReference type="SUPFAM" id="SSF52743">
    <property type="entry name" value="Subtilisin-like"/>
    <property type="match status" value="1"/>
</dbReference>
<dbReference type="GO" id="GO:0000139">
    <property type="term" value="C:Golgi membrane"/>
    <property type="evidence" value="ECO:0007669"/>
    <property type="project" value="TreeGrafter"/>
</dbReference>
<dbReference type="InterPro" id="IPR002884">
    <property type="entry name" value="P_dom"/>
</dbReference>
<keyword evidence="3" id="KW-0165">Cleavage on pair of basic residues</keyword>
<dbReference type="CDD" id="cd04059">
    <property type="entry name" value="Peptidases_S8_Protein_convertases_Kexins_Furin-like"/>
    <property type="match status" value="1"/>
</dbReference>
<evidence type="ECO:0000256" key="14">
    <source>
        <dbReference type="RuleBase" id="RU003355"/>
    </source>
</evidence>
<dbReference type="GeneID" id="119735674"/>
<keyword evidence="9" id="KW-0472">Membrane</keyword>
<comment type="subcellular location">
    <subcellularLocation>
        <location evidence="1">Membrane</location>
    </subcellularLocation>
</comment>
<dbReference type="InterPro" id="IPR023828">
    <property type="entry name" value="Peptidase_S8_Ser-AS"/>
</dbReference>